<dbReference type="GO" id="GO:0005524">
    <property type="term" value="F:ATP binding"/>
    <property type="evidence" value="ECO:0007669"/>
    <property type="project" value="UniProtKB-KW"/>
</dbReference>
<dbReference type="InterPro" id="IPR045865">
    <property type="entry name" value="ACT-like_dom_sf"/>
</dbReference>
<feature type="binding site" evidence="8">
    <location>
        <begin position="8"/>
        <end position="11"/>
    </location>
    <ligand>
        <name>ATP</name>
        <dbReference type="ChEBI" id="CHEBI:30616"/>
    </ligand>
</feature>
<evidence type="ECO:0000313" key="15">
    <source>
        <dbReference type="Proteomes" id="UP000190449"/>
    </source>
</evidence>
<dbReference type="InterPro" id="IPR001341">
    <property type="entry name" value="Asp_kinase"/>
</dbReference>
<comment type="pathway">
    <text evidence="10">Amino-acid biosynthesis; L-methionine biosynthesis via de novo pathway; L-homoserine from L-aspartate: step 1/3.</text>
</comment>
<protein>
    <recommendedName>
        <fullName evidence="9">Aspartokinase</fullName>
        <ecNumber evidence="9">2.7.2.4</ecNumber>
    </recommendedName>
</protein>
<dbReference type="PROSITE" id="PS00324">
    <property type="entry name" value="ASPARTOKINASE"/>
    <property type="match status" value="1"/>
</dbReference>
<dbReference type="EMBL" id="FUWU01000001">
    <property type="protein sequence ID" value="SJZ32385.1"/>
    <property type="molecule type" value="Genomic_DNA"/>
</dbReference>
<dbReference type="PROSITE" id="PS51671">
    <property type="entry name" value="ACT"/>
    <property type="match status" value="1"/>
</dbReference>
<dbReference type="InterPro" id="IPR005260">
    <property type="entry name" value="Asp_kin_monofn"/>
</dbReference>
<evidence type="ECO:0000256" key="5">
    <source>
        <dbReference type="ARBA" id="ARBA00022777"/>
    </source>
</evidence>
<feature type="binding site" evidence="8">
    <location>
        <position position="120"/>
    </location>
    <ligand>
        <name>substrate</name>
    </ligand>
</feature>
<dbReference type="GO" id="GO:0009088">
    <property type="term" value="P:threonine biosynthetic process"/>
    <property type="evidence" value="ECO:0007669"/>
    <property type="project" value="UniProtKB-UniPathway"/>
</dbReference>
<dbReference type="InterPro" id="IPR001048">
    <property type="entry name" value="Asp/Glu/Uridylate_kinase"/>
</dbReference>
<dbReference type="Gene3D" id="3.30.2130.10">
    <property type="entry name" value="VC0802-like"/>
    <property type="match status" value="1"/>
</dbReference>
<evidence type="ECO:0000313" key="13">
    <source>
        <dbReference type="EMBL" id="SJZ32385.1"/>
    </source>
</evidence>
<dbReference type="FunFam" id="3.30.2130.10:FF:000001">
    <property type="entry name" value="Bifunctional aspartokinase/homoserine dehydrogenase"/>
    <property type="match status" value="1"/>
</dbReference>
<evidence type="ECO:0000256" key="3">
    <source>
        <dbReference type="ARBA" id="ARBA00022679"/>
    </source>
</evidence>
<accession>A0A1T4JQL9</accession>
<comment type="similarity">
    <text evidence="2 9">Belongs to the aspartokinase family.</text>
</comment>
<gene>
    <name evidence="13" type="ORF">SAMN02745108_00011</name>
    <name evidence="12" type="ORF">SAMN05720469_101215</name>
</gene>
<dbReference type="InterPro" id="IPR018042">
    <property type="entry name" value="Aspartate_kinase_CS"/>
</dbReference>
<dbReference type="Proteomes" id="UP000190449">
    <property type="component" value="Unassembled WGS sequence"/>
</dbReference>
<dbReference type="NCBIfam" id="TIGR00657">
    <property type="entry name" value="asp_kinases"/>
    <property type="match status" value="1"/>
</dbReference>
<dbReference type="RefSeq" id="WP_073301896.1">
    <property type="nucleotide sequence ID" value="NZ_FRAW01000001.1"/>
</dbReference>
<dbReference type="InterPro" id="IPR002912">
    <property type="entry name" value="ACT_dom"/>
</dbReference>
<dbReference type="EMBL" id="FRAW01000001">
    <property type="protein sequence ID" value="SHK14096.1"/>
    <property type="molecule type" value="Genomic_DNA"/>
</dbReference>
<organism evidence="12 14">
    <name type="scientific">Fibrobacter intestinalis</name>
    <dbReference type="NCBI Taxonomy" id="28122"/>
    <lineage>
        <taxon>Bacteria</taxon>
        <taxon>Pseudomonadati</taxon>
        <taxon>Fibrobacterota</taxon>
        <taxon>Fibrobacteria</taxon>
        <taxon>Fibrobacterales</taxon>
        <taxon>Fibrobacteraceae</taxon>
        <taxon>Fibrobacter</taxon>
    </lineage>
</organism>
<dbReference type="UniPathway" id="UPA00051">
    <property type="reaction ID" value="UER00462"/>
</dbReference>
<reference evidence="12" key="2">
    <citation type="submission" date="2016-11" db="EMBL/GenBank/DDBJ databases">
        <authorList>
            <person name="Jaros S."/>
            <person name="Januszkiewicz K."/>
            <person name="Wedrychowicz H."/>
        </authorList>
    </citation>
    <scope>NUCLEOTIDE SEQUENCE [LARGE SCALE GENOMIC DNA]</scope>
    <source>
        <strain evidence="12">UWOS</strain>
    </source>
</reference>
<dbReference type="STRING" id="28122.SAMN02745108_00011"/>
<keyword evidence="10" id="KW-0028">Amino-acid biosynthesis</keyword>
<dbReference type="GO" id="GO:0009089">
    <property type="term" value="P:lysine biosynthetic process via diaminopimelate"/>
    <property type="evidence" value="ECO:0007669"/>
    <property type="project" value="UniProtKB-UniPathway"/>
</dbReference>
<evidence type="ECO:0000256" key="9">
    <source>
        <dbReference type="RuleBase" id="RU003448"/>
    </source>
</evidence>
<keyword evidence="4 8" id="KW-0547">Nucleotide-binding</keyword>
<comment type="catalytic activity">
    <reaction evidence="7 9">
        <text>L-aspartate + ATP = 4-phospho-L-aspartate + ADP</text>
        <dbReference type="Rhea" id="RHEA:23776"/>
        <dbReference type="ChEBI" id="CHEBI:29991"/>
        <dbReference type="ChEBI" id="CHEBI:30616"/>
        <dbReference type="ChEBI" id="CHEBI:57535"/>
        <dbReference type="ChEBI" id="CHEBI:456216"/>
        <dbReference type="EC" id="2.7.2.4"/>
    </reaction>
</comment>
<keyword evidence="3 9" id="KW-0808">Transferase</keyword>
<dbReference type="SUPFAM" id="SSF53633">
    <property type="entry name" value="Carbamate kinase-like"/>
    <property type="match status" value="1"/>
</dbReference>
<keyword evidence="5 9" id="KW-0418">Kinase</keyword>
<dbReference type="PIRSF" id="PIRSF000726">
    <property type="entry name" value="Asp_kin"/>
    <property type="match status" value="1"/>
</dbReference>
<sequence length="443" mass="48984">MADRIVCKFGGSSVAEAKQFQKVKAIVEADKRRKVVVVSAPGKRNPQETKLTDLLYTTYDLASKNLDFSVPWKMICDRYIDIAKDLHLATKIGEDLSALENQLKNEFETVTTDFLVSRGEYLCARLMAEYLNAQFVDSFELIAFDERYRITSNSYETIAQKLSDENQLYVVPGFYGEGPRKQVKTFSRGGSDISGAILANGIHAVAYENWTDVSGMLMTDPRIVKNPQPISYVSYREIRELSYSGASVLHDESIAPCRAKNIPINIRNTNRPEDAGTIIGPTPEKTDFPITGIAGRKGFSMIYIEKSMMNKEVGFGRRVLAILEGEGLSYELSPSGIDSMSIVVDSKALEAVQDAVLEDIMLQMHPDRVKVFHGISLVATVGHGMTNQIGIAAKLFSALAEKKINIRIIDQGSSQINILVGVDDSNMENAIQAIYGAFVKSHV</sequence>
<feature type="binding site" evidence="8">
    <location>
        <position position="52"/>
    </location>
    <ligand>
        <name>substrate</name>
    </ligand>
</feature>
<evidence type="ECO:0000256" key="10">
    <source>
        <dbReference type="RuleBase" id="RU004249"/>
    </source>
</evidence>
<evidence type="ECO:0000256" key="2">
    <source>
        <dbReference type="ARBA" id="ARBA00010122"/>
    </source>
</evidence>
<dbReference type="AlphaFoldDB" id="A0A1M6Q1Z3"/>
<comment type="pathway">
    <text evidence="1 10">Amino-acid biosynthesis; L-lysine biosynthesis via DAP pathway; (S)-tetrahydrodipicolinate from L-aspartate: step 1/4.</text>
</comment>
<dbReference type="Proteomes" id="UP000184275">
    <property type="component" value="Unassembled WGS sequence"/>
</dbReference>
<dbReference type="GO" id="GO:0009090">
    <property type="term" value="P:homoserine biosynthetic process"/>
    <property type="evidence" value="ECO:0007669"/>
    <property type="project" value="TreeGrafter"/>
</dbReference>
<reference evidence="13 15" key="3">
    <citation type="submission" date="2017-02" db="EMBL/GenBank/DDBJ databases">
        <authorList>
            <person name="Peterson S.W."/>
        </authorList>
    </citation>
    <scope>NUCLEOTIDE SEQUENCE [LARGE SCALE GENOMIC DNA]</scope>
    <source>
        <strain evidence="13 15">ATCC 43854</strain>
    </source>
</reference>
<dbReference type="SUPFAM" id="SSF55021">
    <property type="entry name" value="ACT-like"/>
    <property type="match status" value="2"/>
</dbReference>
<dbReference type="UniPathway" id="UPA00050">
    <property type="reaction ID" value="UER00461"/>
</dbReference>
<evidence type="ECO:0000256" key="6">
    <source>
        <dbReference type="ARBA" id="ARBA00022840"/>
    </source>
</evidence>
<accession>A0A1M6Q1Z3</accession>
<feature type="binding site" evidence="8">
    <location>
        <position position="222"/>
    </location>
    <ligand>
        <name>ATP</name>
        <dbReference type="ChEBI" id="CHEBI:30616"/>
    </ligand>
</feature>
<keyword evidence="14" id="KW-1185">Reference proteome</keyword>
<reference evidence="14" key="1">
    <citation type="submission" date="2016-11" db="EMBL/GenBank/DDBJ databases">
        <authorList>
            <person name="Varghese N."/>
            <person name="Submissions S."/>
        </authorList>
    </citation>
    <scope>NUCLEOTIDE SEQUENCE [LARGE SCALE GENOMIC DNA]</scope>
    <source>
        <strain evidence="14">UWOS</strain>
    </source>
</reference>
<dbReference type="PANTHER" id="PTHR21499">
    <property type="entry name" value="ASPARTATE KINASE"/>
    <property type="match status" value="1"/>
</dbReference>
<evidence type="ECO:0000313" key="14">
    <source>
        <dbReference type="Proteomes" id="UP000184275"/>
    </source>
</evidence>
<feature type="binding site" evidence="8">
    <location>
        <begin position="211"/>
        <end position="212"/>
    </location>
    <ligand>
        <name>ATP</name>
        <dbReference type="ChEBI" id="CHEBI:30616"/>
    </ligand>
</feature>
<dbReference type="NCBIfam" id="NF006540">
    <property type="entry name" value="PRK09034.1"/>
    <property type="match status" value="1"/>
</dbReference>
<dbReference type="Pfam" id="PF22468">
    <property type="entry name" value="ACT_9"/>
    <property type="match status" value="1"/>
</dbReference>
<keyword evidence="6 8" id="KW-0067">ATP-binding</keyword>
<dbReference type="InterPro" id="IPR054352">
    <property type="entry name" value="ACT_Aspartokinase"/>
</dbReference>
<proteinExistence type="inferred from homology"/>
<dbReference type="InterPro" id="IPR036393">
    <property type="entry name" value="AceGlu_kinase-like_sf"/>
</dbReference>
<comment type="pathway">
    <text evidence="10">Amino-acid biosynthesis; L-threonine biosynthesis; L-threonine from L-aspartate: step 1/5.</text>
</comment>
<dbReference type="PANTHER" id="PTHR21499:SF67">
    <property type="entry name" value="ASPARTOKINASE 3"/>
    <property type="match status" value="1"/>
</dbReference>
<evidence type="ECO:0000256" key="4">
    <source>
        <dbReference type="ARBA" id="ARBA00022741"/>
    </source>
</evidence>
<evidence type="ECO:0000256" key="8">
    <source>
        <dbReference type="PIRSR" id="PIRSR000726-1"/>
    </source>
</evidence>
<dbReference type="GO" id="GO:0004072">
    <property type="term" value="F:aspartate kinase activity"/>
    <property type="evidence" value="ECO:0007669"/>
    <property type="project" value="UniProtKB-EC"/>
</dbReference>
<dbReference type="Gene3D" id="3.40.1160.10">
    <property type="entry name" value="Acetylglutamate kinase-like"/>
    <property type="match status" value="1"/>
</dbReference>
<evidence type="ECO:0000256" key="7">
    <source>
        <dbReference type="ARBA" id="ARBA00047872"/>
    </source>
</evidence>
<dbReference type="UniPathway" id="UPA00034">
    <property type="reaction ID" value="UER00015"/>
</dbReference>
<feature type="domain" description="ACT" evidence="11">
    <location>
        <begin position="380"/>
        <end position="443"/>
    </location>
</feature>
<evidence type="ECO:0000259" key="11">
    <source>
        <dbReference type="PROSITE" id="PS51671"/>
    </source>
</evidence>
<dbReference type="Pfam" id="PF00696">
    <property type="entry name" value="AA_kinase"/>
    <property type="match status" value="1"/>
</dbReference>
<evidence type="ECO:0000313" key="12">
    <source>
        <dbReference type="EMBL" id="SHK14096.1"/>
    </source>
</evidence>
<evidence type="ECO:0000256" key="1">
    <source>
        <dbReference type="ARBA" id="ARBA00004766"/>
    </source>
</evidence>
<name>A0A1M6Q1Z3_9BACT</name>
<dbReference type="GO" id="GO:0005829">
    <property type="term" value="C:cytosol"/>
    <property type="evidence" value="ECO:0007669"/>
    <property type="project" value="TreeGrafter"/>
</dbReference>
<dbReference type="EC" id="2.7.2.4" evidence="9"/>